<comment type="caution">
    <text evidence="2">The sequence shown here is derived from an EMBL/GenBank/DDBJ whole genome shotgun (WGS) entry which is preliminary data.</text>
</comment>
<feature type="transmembrane region" description="Helical" evidence="1">
    <location>
        <begin position="103"/>
        <end position="125"/>
    </location>
</feature>
<protein>
    <submittedName>
        <fullName evidence="2">ABC transporter permease</fullName>
    </submittedName>
</protein>
<feature type="transmembrane region" description="Helical" evidence="1">
    <location>
        <begin position="57"/>
        <end position="76"/>
    </location>
</feature>
<sequence length="284" mass="33320">MFDARDFFRKRFSAHLKETSRYLKYIFNGHMAVAMLFLVSALAFYYQRWLAQLPENFPSALIIGILFAAVASYSPVRTMLQEADLVFILPAEDKMGRYFQSTLIYSFVIQLYLVLLVAAALGPLYFATFPQREGSVYLLMLLVLLIFKVWNLLANWWMLQIRDKNVRVAEQIVRFLLNFAVFYFASKGTMLFAGMATVLFIGLFLWGWWNAKQQTGLNWNLLVEKDTHRMQTFYRIANMFTDVPHLKNRVKKTPSTRPPCQWKNPDAAKIDIRLFVPDHFHPQW</sequence>
<name>A0ABU5CBS9_9BACI</name>
<evidence type="ECO:0000256" key="1">
    <source>
        <dbReference type="SAM" id="Phobius"/>
    </source>
</evidence>
<keyword evidence="1" id="KW-0812">Transmembrane</keyword>
<feature type="transmembrane region" description="Helical" evidence="1">
    <location>
        <begin position="25"/>
        <end position="45"/>
    </location>
</feature>
<dbReference type="InterPro" id="IPR010288">
    <property type="entry name" value="EcsB_ABC"/>
</dbReference>
<keyword evidence="3" id="KW-1185">Reference proteome</keyword>
<evidence type="ECO:0000313" key="3">
    <source>
        <dbReference type="Proteomes" id="UP001281447"/>
    </source>
</evidence>
<evidence type="ECO:0000313" key="2">
    <source>
        <dbReference type="EMBL" id="MDY0396024.1"/>
    </source>
</evidence>
<gene>
    <name evidence="2" type="ORF">RWE15_18685</name>
</gene>
<proteinExistence type="predicted"/>
<dbReference type="Pfam" id="PF05975">
    <property type="entry name" value="EcsB"/>
    <property type="match status" value="1"/>
</dbReference>
<dbReference type="Proteomes" id="UP001281447">
    <property type="component" value="Unassembled WGS sequence"/>
</dbReference>
<accession>A0ABU5CBS9</accession>
<feature type="transmembrane region" description="Helical" evidence="1">
    <location>
        <begin position="137"/>
        <end position="156"/>
    </location>
</feature>
<keyword evidence="1" id="KW-1133">Transmembrane helix</keyword>
<reference evidence="2 3" key="1">
    <citation type="submission" date="2023-10" db="EMBL/GenBank/DDBJ databases">
        <title>Virgibacillus halophilus 5B73C genome.</title>
        <authorList>
            <person name="Miliotis G."/>
            <person name="Sengupta P."/>
            <person name="Hameed A."/>
            <person name="Chuvochina M."/>
            <person name="Mcdonagh F."/>
            <person name="Simpson A.C."/>
            <person name="Singh N.K."/>
            <person name="Rekha P.D."/>
            <person name="Raman K."/>
            <person name="Hugenholtz P."/>
            <person name="Venkateswaran K."/>
        </authorList>
    </citation>
    <scope>NUCLEOTIDE SEQUENCE [LARGE SCALE GENOMIC DNA]</scope>
    <source>
        <strain evidence="2 3">5B73C</strain>
    </source>
</reference>
<organism evidence="2 3">
    <name type="scientific">Tigheibacillus halophilus</name>
    <dbReference type="NCBI Taxonomy" id="361280"/>
    <lineage>
        <taxon>Bacteria</taxon>
        <taxon>Bacillati</taxon>
        <taxon>Bacillota</taxon>
        <taxon>Bacilli</taxon>
        <taxon>Bacillales</taxon>
        <taxon>Bacillaceae</taxon>
        <taxon>Tigheibacillus</taxon>
    </lineage>
</organism>
<keyword evidence="1" id="KW-0472">Membrane</keyword>
<dbReference type="EMBL" id="JAWDIP010000004">
    <property type="protein sequence ID" value="MDY0396024.1"/>
    <property type="molecule type" value="Genomic_DNA"/>
</dbReference>